<proteinExistence type="predicted"/>
<sequence>MGNTNTTSSSKRDRTYSVDSAYDRRESSSPRSEDNRTFEFVAGGRKKPVLCYQSSS</sequence>
<feature type="compositionally biased region" description="Basic and acidic residues" evidence="1">
    <location>
        <begin position="10"/>
        <end position="37"/>
    </location>
</feature>
<keyword evidence="3" id="KW-1185">Reference proteome</keyword>
<reference evidence="2" key="1">
    <citation type="submission" date="2020-11" db="EMBL/GenBank/DDBJ databases">
        <authorList>
            <person name="Tran Van P."/>
        </authorList>
    </citation>
    <scope>NUCLEOTIDE SEQUENCE</scope>
</reference>
<feature type="non-terminal residue" evidence="2">
    <location>
        <position position="56"/>
    </location>
</feature>
<dbReference type="Proteomes" id="UP000728032">
    <property type="component" value="Unassembled WGS sequence"/>
</dbReference>
<dbReference type="AlphaFoldDB" id="A0A7R9QZJ7"/>
<evidence type="ECO:0000313" key="3">
    <source>
        <dbReference type="Proteomes" id="UP000728032"/>
    </source>
</evidence>
<dbReference type="EMBL" id="CAJPVJ010032993">
    <property type="protein sequence ID" value="CAG2180656.1"/>
    <property type="molecule type" value="Genomic_DNA"/>
</dbReference>
<name>A0A7R9QZJ7_9ACAR</name>
<evidence type="ECO:0000313" key="2">
    <source>
        <dbReference type="EMBL" id="CAD7663519.1"/>
    </source>
</evidence>
<feature type="region of interest" description="Disordered" evidence="1">
    <location>
        <begin position="1"/>
        <end position="39"/>
    </location>
</feature>
<dbReference type="EMBL" id="OC947818">
    <property type="protein sequence ID" value="CAD7663519.1"/>
    <property type="molecule type" value="Genomic_DNA"/>
</dbReference>
<gene>
    <name evidence="2" type="ORF">ONB1V03_LOCUS20077</name>
</gene>
<evidence type="ECO:0000256" key="1">
    <source>
        <dbReference type="SAM" id="MobiDB-lite"/>
    </source>
</evidence>
<protein>
    <submittedName>
        <fullName evidence="2">Uncharacterized protein</fullName>
    </submittedName>
</protein>
<dbReference type="OrthoDB" id="531008at2759"/>
<accession>A0A7R9QZJ7</accession>
<organism evidence="2">
    <name type="scientific">Oppiella nova</name>
    <dbReference type="NCBI Taxonomy" id="334625"/>
    <lineage>
        <taxon>Eukaryota</taxon>
        <taxon>Metazoa</taxon>
        <taxon>Ecdysozoa</taxon>
        <taxon>Arthropoda</taxon>
        <taxon>Chelicerata</taxon>
        <taxon>Arachnida</taxon>
        <taxon>Acari</taxon>
        <taxon>Acariformes</taxon>
        <taxon>Sarcoptiformes</taxon>
        <taxon>Oribatida</taxon>
        <taxon>Brachypylina</taxon>
        <taxon>Oppioidea</taxon>
        <taxon>Oppiidae</taxon>
        <taxon>Oppiella</taxon>
    </lineage>
</organism>